<evidence type="ECO:0000259" key="2">
    <source>
        <dbReference type="Pfam" id="PF10474"/>
    </source>
</evidence>
<gene>
    <name evidence="3" type="ORF">BLNAU_13044</name>
</gene>
<proteinExistence type="predicted"/>
<organism evidence="3 4">
    <name type="scientific">Blattamonas nauphoetae</name>
    <dbReference type="NCBI Taxonomy" id="2049346"/>
    <lineage>
        <taxon>Eukaryota</taxon>
        <taxon>Metamonada</taxon>
        <taxon>Preaxostyla</taxon>
        <taxon>Oxymonadida</taxon>
        <taxon>Blattamonas</taxon>
    </lineage>
</organism>
<protein>
    <recommendedName>
        <fullName evidence="2">Syndetin C-terminal domain-containing protein</fullName>
    </recommendedName>
</protein>
<dbReference type="Pfam" id="PF10474">
    <property type="entry name" value="Syndetin_C"/>
    <property type="match status" value="1"/>
</dbReference>
<dbReference type="InterPro" id="IPR040047">
    <property type="entry name" value="VPS50"/>
</dbReference>
<feature type="compositionally biased region" description="Polar residues" evidence="1">
    <location>
        <begin position="882"/>
        <end position="900"/>
    </location>
</feature>
<name>A0ABQ9XKD4_9EUKA</name>
<sequence>MTDPLAKIQLTFTEILNDGIRFTTLGVLKAFTQSIPSTALSEPHVVLFELLPPSAVISLLCRLLHFFVGLMFNYHNLCTALYSTLERSWSKEHERTTAQSSIPPNMTIPSLFTSLMKWRTDFWVQIQRTITSFYSSARCFRSHYLAPRSTVGEKQSSPLSQSRPSDVDAMLGSAKRWEMTVMQLVLLKRIEAVGSLFAGQYDEELLLIKHEYQSTGIRGVAISPHLALSSDLSLLPTLSDPISLAPPHFLENPVVEEKKSVPWVRHSSDGLMPVLFRKIEEDTTEDEIETALRKVKEVLDFEDWNSYPKPFNLLEEWKGEINLTTQLTSSLITAQELKSSSDSTSIIIPTKNGETDTLSTLERHEHIPPIDQEYFNWIVLKTDLPLIFRDSQTLSGIIPFKTPVLGEEIVSENLDLSPTTPATPSLSPWMSSDISPSFLLFTSKMTKKLNPIPILPNIVHIPGSGFRKAQLEKTFVFLKNQIEEQGKWRPAFPFYFEHALLAPHPQAPDLIAETAKAEIERITACPSVQTILSHTILTNSLHLLRLVPTFPNLTLRVLTTIKSLHNFFSFTVAALFSIPTQAYTTNVFTPTSTAYPSPLSVPGHIRMLNESSTAPVFSSLLSASPISIKSFTTLYAPTHSHTQAFLQATSSVVSQSNKNTAYSAPAASASLFSTNMVSTAPYLPPTKPLSIPTGILPPFYLFYPLSFTNTLIETFLSLHYPPWIVPFVVTPPSSSTHETKKISRPKESSVSSFHSRSDSENSSRSSKGSFASRAGSFFSRHSLRSKSVQSSDIDGSNQASGSITPSRVSSKRHRPRLEEEKEYRKMIEAISESKKINGDNDLGNAVLIDTLDYMDVETSSKHRSRKQNALSDVSSEKSSDSGQPGNVLSPDSQFNSLSFSQSMRSRAHDFKTQMKGALQMEIAPYSQSSRPERKERKHDRKTEIPFGVQHSLIWPDTQVPERIRRIPALLPQLVLTASITHTNRIIAAESLLSLSTLVSLVPNCIGLSEDNFKDPDSSDKSDPKIQDRQLFTLRENNLEEDEWTITQKKKRLEEEMGLAVGLFSNIIPHSKQIRGIIYHHIAMSLIGLSRVQSEIESVKWDTRNVSTDANPYISSIVHETSLFRARMENELSDPFFSNDSVLPPGFKKEVTKSLWRSTLEYIGQILIDGYSSIRKISDAGRQMIMVDLGSLENSLKSVVNRELHPPSQYFVNVKAFSQAISYFDTPVPIQDWAIINPYFTEKTYQAVITLSRISENKEARKDIDSCRRAVSQTVMINAVKQANGIEWTSKDELCRYTFPVSLAHNAPPSPFDPPVQPDDE</sequence>
<dbReference type="Proteomes" id="UP001281761">
    <property type="component" value="Unassembled WGS sequence"/>
</dbReference>
<reference evidence="3 4" key="1">
    <citation type="journal article" date="2022" name="bioRxiv">
        <title>Genomics of Preaxostyla Flagellates Illuminates Evolutionary Transitions and the Path Towards Mitochondrial Loss.</title>
        <authorList>
            <person name="Novak L.V.F."/>
            <person name="Treitli S.C."/>
            <person name="Pyrih J."/>
            <person name="Halakuc P."/>
            <person name="Pipaliya S.V."/>
            <person name="Vacek V."/>
            <person name="Brzon O."/>
            <person name="Soukal P."/>
            <person name="Eme L."/>
            <person name="Dacks J.B."/>
            <person name="Karnkowska A."/>
            <person name="Elias M."/>
            <person name="Hampl V."/>
        </authorList>
    </citation>
    <scope>NUCLEOTIDE SEQUENCE [LARGE SCALE GENOMIC DNA]</scope>
    <source>
        <strain evidence="3">NAU3</strain>
        <tissue evidence="3">Gut</tissue>
    </source>
</reference>
<dbReference type="EMBL" id="JARBJD010000110">
    <property type="protein sequence ID" value="KAK2951944.1"/>
    <property type="molecule type" value="Genomic_DNA"/>
</dbReference>
<feature type="domain" description="Syndetin C-terminal" evidence="2">
    <location>
        <begin position="1062"/>
        <end position="1263"/>
    </location>
</feature>
<feature type="compositionally biased region" description="Polar residues" evidence="1">
    <location>
        <begin position="788"/>
        <end position="808"/>
    </location>
</feature>
<dbReference type="PANTHER" id="PTHR13258:SF0">
    <property type="entry name" value="SYNDETIN"/>
    <property type="match status" value="1"/>
</dbReference>
<evidence type="ECO:0000313" key="4">
    <source>
        <dbReference type="Proteomes" id="UP001281761"/>
    </source>
</evidence>
<feature type="region of interest" description="Disordered" evidence="1">
    <location>
        <begin position="788"/>
        <end position="820"/>
    </location>
</feature>
<keyword evidence="4" id="KW-1185">Reference proteome</keyword>
<accession>A0ABQ9XKD4</accession>
<evidence type="ECO:0000256" key="1">
    <source>
        <dbReference type="SAM" id="MobiDB-lite"/>
    </source>
</evidence>
<feature type="compositionally biased region" description="Low complexity" evidence="1">
    <location>
        <begin position="762"/>
        <end position="771"/>
    </location>
</feature>
<dbReference type="PANTHER" id="PTHR13258">
    <property type="entry name" value="SYNDETIN"/>
    <property type="match status" value="1"/>
</dbReference>
<feature type="region of interest" description="Disordered" evidence="1">
    <location>
        <begin position="921"/>
        <end position="942"/>
    </location>
</feature>
<feature type="region of interest" description="Disordered" evidence="1">
    <location>
        <begin position="734"/>
        <end position="771"/>
    </location>
</feature>
<feature type="region of interest" description="Disordered" evidence="1">
    <location>
        <begin position="858"/>
        <end position="900"/>
    </location>
</feature>
<feature type="compositionally biased region" description="Basic and acidic residues" evidence="1">
    <location>
        <begin position="737"/>
        <end position="747"/>
    </location>
</feature>
<dbReference type="InterPro" id="IPR019514">
    <property type="entry name" value="Syndetin_C"/>
</dbReference>
<evidence type="ECO:0000313" key="3">
    <source>
        <dbReference type="EMBL" id="KAK2951944.1"/>
    </source>
</evidence>
<comment type="caution">
    <text evidence="3">The sequence shown here is derived from an EMBL/GenBank/DDBJ whole genome shotgun (WGS) entry which is preliminary data.</text>
</comment>